<dbReference type="RefSeq" id="WP_211467406.1">
    <property type="nucleotide sequence ID" value="NZ_JAGSXH010000029.1"/>
</dbReference>
<name>A0A8J8BCJ2_9ACTN</name>
<gene>
    <name evidence="1" type="ORF">KGA66_11015</name>
</gene>
<dbReference type="EMBL" id="JAGSXH010000029">
    <property type="protein sequence ID" value="MBS2963580.1"/>
    <property type="molecule type" value="Genomic_DNA"/>
</dbReference>
<reference evidence="1" key="1">
    <citation type="submission" date="2021-04" db="EMBL/GenBank/DDBJ databases">
        <title>Genome based classification of Actinospica acidithermotolerans sp. nov., an actinobacterium isolated from an Indonesian hot spring.</title>
        <authorList>
            <person name="Kusuma A.B."/>
            <person name="Putra K.E."/>
            <person name="Nafisah S."/>
            <person name="Loh J."/>
            <person name="Nouioui I."/>
            <person name="Goodfellow M."/>
        </authorList>
    </citation>
    <scope>NUCLEOTIDE SEQUENCE</scope>
    <source>
        <strain evidence="1">DSM 45618</strain>
    </source>
</reference>
<dbReference type="Proteomes" id="UP000677913">
    <property type="component" value="Unassembled WGS sequence"/>
</dbReference>
<keyword evidence="2" id="KW-1185">Reference proteome</keyword>
<accession>A0A8J8BCJ2</accession>
<comment type="caution">
    <text evidence="1">The sequence shown here is derived from an EMBL/GenBank/DDBJ whole genome shotgun (WGS) entry which is preliminary data.</text>
</comment>
<protein>
    <submittedName>
        <fullName evidence="1">Uncharacterized protein</fullName>
    </submittedName>
</protein>
<sequence length="120" mass="13854">MSAYHQIFVRTAEPPETLLADLTELCDAPLKRIDDGPVDYASHTPTAFIDVELHHDFDPDRDMPFDQYPFLVTIRDRERDQERQQHAAQEVFDALAATGRYRLMLVHDLQRMLATYPPAA</sequence>
<evidence type="ECO:0000313" key="2">
    <source>
        <dbReference type="Proteomes" id="UP000677913"/>
    </source>
</evidence>
<dbReference type="AlphaFoldDB" id="A0A8J8BCJ2"/>
<organism evidence="1 2">
    <name type="scientific">Actinocrinis puniceicyclus</name>
    <dbReference type="NCBI Taxonomy" id="977794"/>
    <lineage>
        <taxon>Bacteria</taxon>
        <taxon>Bacillati</taxon>
        <taxon>Actinomycetota</taxon>
        <taxon>Actinomycetes</taxon>
        <taxon>Catenulisporales</taxon>
        <taxon>Actinospicaceae</taxon>
        <taxon>Actinocrinis</taxon>
    </lineage>
</organism>
<evidence type="ECO:0000313" key="1">
    <source>
        <dbReference type="EMBL" id="MBS2963580.1"/>
    </source>
</evidence>
<proteinExistence type="predicted"/>